<evidence type="ECO:0000256" key="1">
    <source>
        <dbReference type="SAM" id="MobiDB-lite"/>
    </source>
</evidence>
<dbReference type="OrthoDB" id="10513687at2759"/>
<dbReference type="EMBL" id="KV424209">
    <property type="protein sequence ID" value="KZT50209.1"/>
    <property type="molecule type" value="Genomic_DNA"/>
</dbReference>
<dbReference type="InParanoid" id="A0A165C421"/>
<feature type="compositionally biased region" description="Low complexity" evidence="1">
    <location>
        <begin position="93"/>
        <end position="105"/>
    </location>
</feature>
<gene>
    <name evidence="2" type="ORF">CALCODRAFT_537241</name>
</gene>
<organism evidence="2 3">
    <name type="scientific">Calocera cornea HHB12733</name>
    <dbReference type="NCBI Taxonomy" id="1353952"/>
    <lineage>
        <taxon>Eukaryota</taxon>
        <taxon>Fungi</taxon>
        <taxon>Dikarya</taxon>
        <taxon>Basidiomycota</taxon>
        <taxon>Agaricomycotina</taxon>
        <taxon>Dacrymycetes</taxon>
        <taxon>Dacrymycetales</taxon>
        <taxon>Dacrymycetaceae</taxon>
        <taxon>Calocera</taxon>
    </lineage>
</organism>
<feature type="region of interest" description="Disordered" evidence="1">
    <location>
        <begin position="65"/>
        <end position="111"/>
    </location>
</feature>
<dbReference type="AlphaFoldDB" id="A0A165C421"/>
<keyword evidence="3" id="KW-1185">Reference proteome</keyword>
<sequence length="885" mass="97087">MPPQIYSGRCFASPAPQTAGQCACPYFRFPPGQPPQLASYGMPAEDARCRCLHVFRDHYLLDEDEAPAPRPAVPSTPSGPRAVRPVAHPPAPGASGHPAAPGLPGVSMDPEVPLPDVPSWLATFRTPPNDHLRAALRDSSARTPGSPHASQSTMAPEMLTAVSKQLADRAANLNRLESTKRHFKKIPKVPSLAKGKARAIPLDIDVRFRIIIRIWGAVSTTRKQENLVYRVAQDQFIAKFVLPASRARGGGSRLMPISIETDPPRTAGDIWSECGGKNPADCANLHLVPRNGHLGKLVGGELTPAPFRLLREMTRDTVTIQDLDSSDGSASDPELPSVEDVIIDLTRPVQHHSLPLAPPCRDGPTHPVQALALHTAPPPGDRHHPPPVPPSSGVPSNRNAPPLPSFTSHSPVLQVLDDVFHDIQGAPDGRLPPLHTGVPRLRRHLPVAPHVRSLQSSDYLQSPEHVITHLRASAGIEYWGPSPTVAGDDTPAAARALEEWLRRAIRPIVLPESTPVHQVAQLKQVLSLRQFITVGRHSRGRGTSMDVLSCLEQQLVMRGVLVPVGMEDFVTLRVRDFSSSAPLAPLTIQAKLDCAFAGAVCLAFLCLLEQGPPGLSPLFLERVLQGGSVSMRTVARFEPQVRKAISQWDTLGTKGVLLPPSQSLERHHPQYPLAHYFYEVLHLEHHYLHYPLSPDMHAKWRAYLIDQATLPLPWDHLEPEELHYFRLGLNLTLQEGTSLTAVLANRYAGGPAAFVRACWDVERLTHPDQLLARLDWTFDDSGSSVLQNSLRSTVEHFLRGSGLPSQLNQALDNGRFAWSADTRPGNADDPLFRARRFLRTTTGSDRLPKPGVMEGKIWIGDYRTGLNLETFLFTEITANREHTTV</sequence>
<protein>
    <submittedName>
        <fullName evidence="2">Uncharacterized protein</fullName>
    </submittedName>
</protein>
<feature type="region of interest" description="Disordered" evidence="1">
    <location>
        <begin position="353"/>
        <end position="408"/>
    </location>
</feature>
<accession>A0A165C421</accession>
<proteinExistence type="predicted"/>
<name>A0A165C421_9BASI</name>
<dbReference type="Proteomes" id="UP000076842">
    <property type="component" value="Unassembled WGS sequence"/>
</dbReference>
<evidence type="ECO:0000313" key="2">
    <source>
        <dbReference type="EMBL" id="KZT50209.1"/>
    </source>
</evidence>
<reference evidence="2 3" key="1">
    <citation type="journal article" date="2016" name="Mol. Biol. Evol.">
        <title>Comparative Genomics of Early-Diverging Mushroom-Forming Fungi Provides Insights into the Origins of Lignocellulose Decay Capabilities.</title>
        <authorList>
            <person name="Nagy L.G."/>
            <person name="Riley R."/>
            <person name="Tritt A."/>
            <person name="Adam C."/>
            <person name="Daum C."/>
            <person name="Floudas D."/>
            <person name="Sun H."/>
            <person name="Yadav J.S."/>
            <person name="Pangilinan J."/>
            <person name="Larsson K.H."/>
            <person name="Matsuura K."/>
            <person name="Barry K."/>
            <person name="Labutti K."/>
            <person name="Kuo R."/>
            <person name="Ohm R.A."/>
            <person name="Bhattacharya S.S."/>
            <person name="Shirouzu T."/>
            <person name="Yoshinaga Y."/>
            <person name="Martin F.M."/>
            <person name="Grigoriev I.V."/>
            <person name="Hibbett D.S."/>
        </authorList>
    </citation>
    <scope>NUCLEOTIDE SEQUENCE [LARGE SCALE GENOMIC DNA]</scope>
    <source>
        <strain evidence="2 3">HHB12733</strain>
    </source>
</reference>
<evidence type="ECO:0000313" key="3">
    <source>
        <dbReference type="Proteomes" id="UP000076842"/>
    </source>
</evidence>